<keyword evidence="19" id="KW-1185">Reference proteome</keyword>
<keyword evidence="9" id="KW-0833">Ubl conjugation pathway</keyword>
<evidence type="ECO:0000256" key="7">
    <source>
        <dbReference type="ARBA" id="ARBA00022723"/>
    </source>
</evidence>
<dbReference type="EMBL" id="JAKUCV010000745">
    <property type="protein sequence ID" value="KAJ4848944.1"/>
    <property type="molecule type" value="Genomic_DNA"/>
</dbReference>
<feature type="region of interest" description="Disordered" evidence="15">
    <location>
        <begin position="311"/>
        <end position="333"/>
    </location>
</feature>
<evidence type="ECO:0000256" key="1">
    <source>
        <dbReference type="ARBA" id="ARBA00000900"/>
    </source>
</evidence>
<evidence type="ECO:0000256" key="9">
    <source>
        <dbReference type="ARBA" id="ARBA00022786"/>
    </source>
</evidence>
<dbReference type="EC" id="2.3.2.27" evidence="4"/>
<keyword evidence="10" id="KW-0862">Zinc</keyword>
<organism evidence="18 19">
    <name type="scientific">Turnera subulata</name>
    <dbReference type="NCBI Taxonomy" id="218843"/>
    <lineage>
        <taxon>Eukaryota</taxon>
        <taxon>Viridiplantae</taxon>
        <taxon>Streptophyta</taxon>
        <taxon>Embryophyta</taxon>
        <taxon>Tracheophyta</taxon>
        <taxon>Spermatophyta</taxon>
        <taxon>Magnoliopsida</taxon>
        <taxon>eudicotyledons</taxon>
        <taxon>Gunneridae</taxon>
        <taxon>Pentapetalae</taxon>
        <taxon>rosids</taxon>
        <taxon>fabids</taxon>
        <taxon>Malpighiales</taxon>
        <taxon>Passifloraceae</taxon>
        <taxon>Turnera</taxon>
    </lineage>
</organism>
<evidence type="ECO:0000259" key="17">
    <source>
        <dbReference type="PROSITE" id="PS50089"/>
    </source>
</evidence>
<keyword evidence="6 16" id="KW-0812">Transmembrane</keyword>
<dbReference type="Proteomes" id="UP001141552">
    <property type="component" value="Unassembled WGS sequence"/>
</dbReference>
<name>A0A9Q0GEW9_9ROSI</name>
<evidence type="ECO:0000256" key="2">
    <source>
        <dbReference type="ARBA" id="ARBA00004167"/>
    </source>
</evidence>
<keyword evidence="7" id="KW-0479">Metal-binding</keyword>
<dbReference type="OrthoDB" id="9984778at2759"/>
<dbReference type="InterPro" id="IPR013083">
    <property type="entry name" value="Znf_RING/FYVE/PHD"/>
</dbReference>
<comment type="similarity">
    <text evidence="13">Belongs to the RING-type zinc finger family. ATL subfamily.</text>
</comment>
<evidence type="ECO:0000256" key="13">
    <source>
        <dbReference type="ARBA" id="ARBA00024209"/>
    </source>
</evidence>
<dbReference type="PROSITE" id="PS50089">
    <property type="entry name" value="ZF_RING_2"/>
    <property type="match status" value="1"/>
</dbReference>
<keyword evidence="12 16" id="KW-0472">Membrane</keyword>
<dbReference type="GO" id="GO:0016567">
    <property type="term" value="P:protein ubiquitination"/>
    <property type="evidence" value="ECO:0007669"/>
    <property type="project" value="InterPro"/>
</dbReference>
<evidence type="ECO:0000256" key="3">
    <source>
        <dbReference type="ARBA" id="ARBA00004906"/>
    </source>
</evidence>
<gene>
    <name evidence="18" type="ORF">Tsubulata_034180</name>
</gene>
<keyword evidence="5" id="KW-0808">Transferase</keyword>
<dbReference type="FunFam" id="3.30.40.10:FF:000233">
    <property type="entry name" value="RING-H2 finger protein ATL54"/>
    <property type="match status" value="1"/>
</dbReference>
<evidence type="ECO:0000313" key="18">
    <source>
        <dbReference type="EMBL" id="KAJ4848944.1"/>
    </source>
</evidence>
<proteinExistence type="inferred from homology"/>
<dbReference type="AlphaFoldDB" id="A0A9Q0GEW9"/>
<evidence type="ECO:0000256" key="16">
    <source>
        <dbReference type="SAM" id="Phobius"/>
    </source>
</evidence>
<evidence type="ECO:0000313" key="19">
    <source>
        <dbReference type="Proteomes" id="UP001141552"/>
    </source>
</evidence>
<evidence type="ECO:0000256" key="5">
    <source>
        <dbReference type="ARBA" id="ARBA00022679"/>
    </source>
</evidence>
<dbReference type="CDD" id="cd16461">
    <property type="entry name" value="RING-H2_EL5-like"/>
    <property type="match status" value="1"/>
</dbReference>
<evidence type="ECO:0000256" key="8">
    <source>
        <dbReference type="ARBA" id="ARBA00022771"/>
    </source>
</evidence>
<feature type="transmembrane region" description="Helical" evidence="16">
    <location>
        <begin position="64"/>
        <end position="85"/>
    </location>
</feature>
<reference evidence="18" key="1">
    <citation type="submission" date="2022-02" db="EMBL/GenBank/DDBJ databases">
        <authorList>
            <person name="Henning P.M."/>
            <person name="McCubbin A.G."/>
            <person name="Shore J.S."/>
        </authorList>
    </citation>
    <scope>NUCLEOTIDE SEQUENCE</scope>
    <source>
        <strain evidence="18">F60SS</strain>
        <tissue evidence="18">Leaves</tissue>
    </source>
</reference>
<dbReference type="InterPro" id="IPR001841">
    <property type="entry name" value="Znf_RING"/>
</dbReference>
<dbReference type="PANTHER" id="PTHR46913">
    <property type="entry name" value="RING-H2 FINGER PROTEIN ATL16"/>
    <property type="match status" value="1"/>
</dbReference>
<evidence type="ECO:0000256" key="15">
    <source>
        <dbReference type="SAM" id="MobiDB-lite"/>
    </source>
</evidence>
<dbReference type="Pfam" id="PF13639">
    <property type="entry name" value="zf-RING_2"/>
    <property type="match status" value="1"/>
</dbReference>
<dbReference type="PANTHER" id="PTHR46913:SF19">
    <property type="entry name" value="RING-TYPE E3 UBIQUITIN TRANSFERASE"/>
    <property type="match status" value="1"/>
</dbReference>
<dbReference type="InterPro" id="IPR044600">
    <property type="entry name" value="ATL1/ATL16-like"/>
</dbReference>
<dbReference type="SMART" id="SM00184">
    <property type="entry name" value="RING"/>
    <property type="match status" value="1"/>
</dbReference>
<evidence type="ECO:0000256" key="14">
    <source>
        <dbReference type="PROSITE-ProRule" id="PRU00175"/>
    </source>
</evidence>
<dbReference type="GO" id="GO:0061630">
    <property type="term" value="F:ubiquitin protein ligase activity"/>
    <property type="evidence" value="ECO:0007669"/>
    <property type="project" value="UniProtKB-EC"/>
</dbReference>
<dbReference type="SMART" id="SM01197">
    <property type="entry name" value="FANCL_C"/>
    <property type="match status" value="1"/>
</dbReference>
<dbReference type="SUPFAM" id="SSF57850">
    <property type="entry name" value="RING/U-box"/>
    <property type="match status" value="1"/>
</dbReference>
<protein>
    <recommendedName>
        <fullName evidence="4">RING-type E3 ubiquitin transferase</fullName>
        <ecNumber evidence="4">2.3.2.27</ecNumber>
    </recommendedName>
</protein>
<comment type="catalytic activity">
    <reaction evidence="1">
        <text>S-ubiquitinyl-[E2 ubiquitin-conjugating enzyme]-L-cysteine + [acceptor protein]-L-lysine = [E2 ubiquitin-conjugating enzyme]-L-cysteine + N(6)-ubiquitinyl-[acceptor protein]-L-lysine.</text>
        <dbReference type="EC" id="2.3.2.27"/>
    </reaction>
</comment>
<keyword evidence="8 14" id="KW-0863">Zinc-finger</keyword>
<evidence type="ECO:0000256" key="10">
    <source>
        <dbReference type="ARBA" id="ARBA00022833"/>
    </source>
</evidence>
<comment type="pathway">
    <text evidence="3">Protein modification; protein ubiquitination.</text>
</comment>
<comment type="subcellular location">
    <subcellularLocation>
        <location evidence="2">Membrane</location>
        <topology evidence="2">Single-pass membrane protein</topology>
    </subcellularLocation>
</comment>
<dbReference type="GO" id="GO:0016020">
    <property type="term" value="C:membrane"/>
    <property type="evidence" value="ECO:0007669"/>
    <property type="project" value="UniProtKB-SubCell"/>
</dbReference>
<dbReference type="Gene3D" id="3.30.40.10">
    <property type="entry name" value="Zinc/RING finger domain, C3HC4 (zinc finger)"/>
    <property type="match status" value="1"/>
</dbReference>
<evidence type="ECO:0000256" key="12">
    <source>
        <dbReference type="ARBA" id="ARBA00023136"/>
    </source>
</evidence>
<dbReference type="GO" id="GO:0008270">
    <property type="term" value="F:zinc ion binding"/>
    <property type="evidence" value="ECO:0007669"/>
    <property type="project" value="UniProtKB-KW"/>
</dbReference>
<feature type="compositionally biased region" description="Polar residues" evidence="15">
    <location>
        <begin position="311"/>
        <end position="320"/>
    </location>
</feature>
<sequence length="390" mass="42545">MGLHFRNLLPVSVNVTTDIIFNATSENCLQYCRDTASCPLICEDYCFDGCGVVYGHQVSRPKKLLLAIILVAGIAFFLVSCYAMYRKYFKKSTSRSSSSPPPQEEERLETTHDEFWDEEHGPVIDHPIWHIRTVGLQPAVISSISVCKYKRGDGLVEGTDCAVCLSEFEEDETVRLLPKCSHAFHLPCIDTWLRSHTNCPLCRAPIVVANMAAGGGGGGASADEGGGDDDGSARVEEENRVAVLENIEESDGEVERMDGEIRIGVEEEGEISRKSEEEGGMQPMRRSVSLDSLSALKISQAFANVVVPVESGSNSATTSRPVKESGSDMGIVPKRVSGNQGLLKFMATSSFGRSLQVAGPSSLKRSFSCSGKLFLSRYTRNRSRSSELPR</sequence>
<reference evidence="18" key="2">
    <citation type="journal article" date="2023" name="Plants (Basel)">
        <title>Annotation of the Turnera subulata (Passifloraceae) Draft Genome Reveals the S-Locus Evolved after the Divergence of Turneroideae from Passifloroideae in a Stepwise Manner.</title>
        <authorList>
            <person name="Henning P.M."/>
            <person name="Roalson E.H."/>
            <person name="Mir W."/>
            <person name="McCubbin A.G."/>
            <person name="Shore J.S."/>
        </authorList>
    </citation>
    <scope>NUCLEOTIDE SEQUENCE</scope>
    <source>
        <strain evidence="18">F60SS</strain>
    </source>
</reference>
<evidence type="ECO:0000256" key="6">
    <source>
        <dbReference type="ARBA" id="ARBA00022692"/>
    </source>
</evidence>
<evidence type="ECO:0000256" key="11">
    <source>
        <dbReference type="ARBA" id="ARBA00022989"/>
    </source>
</evidence>
<accession>A0A9Q0GEW9</accession>
<comment type="caution">
    <text evidence="18">The sequence shown here is derived from an EMBL/GenBank/DDBJ whole genome shotgun (WGS) entry which is preliminary data.</text>
</comment>
<evidence type="ECO:0000256" key="4">
    <source>
        <dbReference type="ARBA" id="ARBA00012483"/>
    </source>
</evidence>
<keyword evidence="11 16" id="KW-1133">Transmembrane helix</keyword>
<feature type="region of interest" description="Disordered" evidence="15">
    <location>
        <begin position="216"/>
        <end position="235"/>
    </location>
</feature>
<feature type="domain" description="RING-type" evidence="17">
    <location>
        <begin position="161"/>
        <end position="203"/>
    </location>
</feature>